<dbReference type="GO" id="GO:0016787">
    <property type="term" value="F:hydrolase activity"/>
    <property type="evidence" value="ECO:0007669"/>
    <property type="project" value="UniProtKB-KW"/>
</dbReference>
<keyword evidence="1" id="KW-0456">Lyase</keyword>
<accession>A0A7S7NW98</accession>
<reference evidence="3 4" key="1">
    <citation type="submission" date="2020-10" db="EMBL/GenBank/DDBJ databases">
        <title>Complete genome sequence of Paludibaculum fermentans P105T, a facultatively anaerobic acidobacterium capable of dissimilatory Fe(III) reduction.</title>
        <authorList>
            <person name="Dedysh S.N."/>
            <person name="Beletsky A.V."/>
            <person name="Kulichevskaya I.S."/>
            <person name="Mardanov A.V."/>
            <person name="Ravin N.V."/>
        </authorList>
    </citation>
    <scope>NUCLEOTIDE SEQUENCE [LARGE SCALE GENOMIC DNA]</scope>
    <source>
        <strain evidence="3 4">P105</strain>
    </source>
</reference>
<dbReference type="KEGG" id="pfer:IRI77_13640"/>
<dbReference type="InterPro" id="IPR032466">
    <property type="entry name" value="Metal_Hydrolase"/>
</dbReference>
<dbReference type="PANTHER" id="PTHR21240">
    <property type="entry name" value="2-AMINO-3-CARBOXYLMUCONATE-6-SEMIALDEHYDE DECARBOXYLASE"/>
    <property type="match status" value="1"/>
</dbReference>
<organism evidence="3 4">
    <name type="scientific">Paludibaculum fermentans</name>
    <dbReference type="NCBI Taxonomy" id="1473598"/>
    <lineage>
        <taxon>Bacteria</taxon>
        <taxon>Pseudomonadati</taxon>
        <taxon>Acidobacteriota</taxon>
        <taxon>Terriglobia</taxon>
        <taxon>Bryobacterales</taxon>
        <taxon>Bryobacteraceae</taxon>
        <taxon>Paludibaculum</taxon>
    </lineage>
</organism>
<sequence length="308" mass="34263">MNWPGIDFHTHPVLVREMVRRHPGLETAARERFYIGNTYQPLETLHLELDASGLSQAVVLAMDARSSGKGTVYSNEEIAELCAMSDRLIGFASVDPGCADALPRLRSAIEELGLRGLKLNPAMQEVFPDDERAFPIYELAQELGIPILFHAGMSWEPGSRLEYGRPGRFEAVAAGFPRLDIVLAHLAWPWTMEAVALALKYPNVHLDTSALYFENPRDFLSFVMSKQIPLGVFEHSLRKQILFGSNYPRVEIKNMARAVRSLGFSEDCLDLIFRANAERLLGKRKLNRHEPVDDALLAGGVAHGGVTA</sequence>
<evidence type="ECO:0000313" key="4">
    <source>
        <dbReference type="Proteomes" id="UP000593892"/>
    </source>
</evidence>
<dbReference type="InterPro" id="IPR032465">
    <property type="entry name" value="ACMSD"/>
</dbReference>
<dbReference type="CDD" id="cd01292">
    <property type="entry name" value="metallo-dependent_hydrolases"/>
    <property type="match status" value="1"/>
</dbReference>
<feature type="domain" description="Amidohydrolase-related" evidence="2">
    <location>
        <begin position="6"/>
        <end position="282"/>
    </location>
</feature>
<dbReference type="PANTHER" id="PTHR21240:SF19">
    <property type="entry name" value="CATALYTIC_ HYDROLASE"/>
    <property type="match status" value="1"/>
</dbReference>
<dbReference type="InterPro" id="IPR006680">
    <property type="entry name" value="Amidohydro-rel"/>
</dbReference>
<name>A0A7S7NW98_PALFE</name>
<evidence type="ECO:0000313" key="3">
    <source>
        <dbReference type="EMBL" id="QOY90943.1"/>
    </source>
</evidence>
<dbReference type="Pfam" id="PF04909">
    <property type="entry name" value="Amidohydro_2"/>
    <property type="match status" value="1"/>
</dbReference>
<evidence type="ECO:0000259" key="2">
    <source>
        <dbReference type="Pfam" id="PF04909"/>
    </source>
</evidence>
<protein>
    <submittedName>
        <fullName evidence="3">Amidohydrolase</fullName>
    </submittedName>
</protein>
<keyword evidence="4" id="KW-1185">Reference proteome</keyword>
<dbReference type="Gene3D" id="3.20.20.140">
    <property type="entry name" value="Metal-dependent hydrolases"/>
    <property type="match status" value="1"/>
</dbReference>
<dbReference type="RefSeq" id="WP_194452600.1">
    <property type="nucleotide sequence ID" value="NZ_CP063849.1"/>
</dbReference>
<dbReference type="AlphaFoldDB" id="A0A7S7NW98"/>
<dbReference type="SUPFAM" id="SSF51556">
    <property type="entry name" value="Metallo-dependent hydrolases"/>
    <property type="match status" value="1"/>
</dbReference>
<dbReference type="Proteomes" id="UP000593892">
    <property type="component" value="Chromosome"/>
</dbReference>
<proteinExistence type="predicted"/>
<keyword evidence="3" id="KW-0378">Hydrolase</keyword>
<dbReference type="EMBL" id="CP063849">
    <property type="protein sequence ID" value="QOY90943.1"/>
    <property type="molecule type" value="Genomic_DNA"/>
</dbReference>
<gene>
    <name evidence="3" type="ORF">IRI77_13640</name>
</gene>
<dbReference type="GO" id="GO:0016831">
    <property type="term" value="F:carboxy-lyase activity"/>
    <property type="evidence" value="ECO:0007669"/>
    <property type="project" value="InterPro"/>
</dbReference>
<evidence type="ECO:0000256" key="1">
    <source>
        <dbReference type="ARBA" id="ARBA00023239"/>
    </source>
</evidence>